<dbReference type="SUPFAM" id="SSF81452">
    <property type="entry name" value="Cytochrome c oxidase subunit III-like"/>
    <property type="match status" value="1"/>
</dbReference>
<evidence type="ECO:0000256" key="5">
    <source>
        <dbReference type="ARBA" id="ARBA00023136"/>
    </source>
</evidence>
<evidence type="ECO:0000256" key="2">
    <source>
        <dbReference type="ARBA" id="ARBA00010581"/>
    </source>
</evidence>
<evidence type="ECO:0000256" key="7">
    <source>
        <dbReference type="SAM" id="Phobius"/>
    </source>
</evidence>
<dbReference type="GO" id="GO:0019646">
    <property type="term" value="P:aerobic electron transport chain"/>
    <property type="evidence" value="ECO:0007669"/>
    <property type="project" value="InterPro"/>
</dbReference>
<dbReference type="CDD" id="cd02862">
    <property type="entry name" value="NorE_like"/>
    <property type="match status" value="1"/>
</dbReference>
<sequence>MELAMKSMGVMGSMVPPSTELKGSVPGNRGIWVGILCELAEFALMFLAYAWFKYTHPEDFHRGPAMLYTACGVANTVTMLTSGYFAVRALLAIQRNDRRSARNWLIGTLLGGLAFLGIKAWEFSWNIDHGVVGTGNSFVAMYYYLTFNHLVHVVWGCLGLIWVILRNEFGAYSAEDHEGLEAATLYWHATDLAWIVIFPLLYVLR</sequence>
<gene>
    <name evidence="9" type="ORF">ZRA01_17710</name>
</gene>
<dbReference type="Pfam" id="PF00510">
    <property type="entry name" value="COX3"/>
    <property type="match status" value="1"/>
</dbReference>
<dbReference type="PANTHER" id="PTHR11403">
    <property type="entry name" value="CYTOCHROME C OXIDASE SUBUNIT III"/>
    <property type="match status" value="1"/>
</dbReference>
<comment type="similarity">
    <text evidence="2 6">Belongs to the cytochrome c oxidase subunit 3 family.</text>
</comment>
<feature type="transmembrane region" description="Helical" evidence="7">
    <location>
        <begin position="141"/>
        <end position="165"/>
    </location>
</feature>
<organism evidence="9 10">
    <name type="scientific">Zoogloea ramigera</name>
    <dbReference type="NCBI Taxonomy" id="350"/>
    <lineage>
        <taxon>Bacteria</taxon>
        <taxon>Pseudomonadati</taxon>
        <taxon>Pseudomonadota</taxon>
        <taxon>Betaproteobacteria</taxon>
        <taxon>Rhodocyclales</taxon>
        <taxon>Zoogloeaceae</taxon>
        <taxon>Zoogloea</taxon>
    </lineage>
</organism>
<dbReference type="InterPro" id="IPR013833">
    <property type="entry name" value="Cyt_c_oxidase_su3_a-hlx"/>
</dbReference>
<evidence type="ECO:0000313" key="9">
    <source>
        <dbReference type="EMBL" id="GEC95698.1"/>
    </source>
</evidence>
<feature type="transmembrane region" description="Helical" evidence="7">
    <location>
        <begin position="103"/>
        <end position="121"/>
    </location>
</feature>
<keyword evidence="3 6" id="KW-0812">Transmembrane</keyword>
<dbReference type="InterPro" id="IPR035973">
    <property type="entry name" value="Cyt_c_oxidase_su3-like_sf"/>
</dbReference>
<dbReference type="AlphaFoldDB" id="A0A4Y4CS08"/>
<keyword evidence="4 7" id="KW-1133">Transmembrane helix</keyword>
<dbReference type="PROSITE" id="PS50253">
    <property type="entry name" value="COX3"/>
    <property type="match status" value="1"/>
</dbReference>
<dbReference type="GO" id="GO:0005886">
    <property type="term" value="C:plasma membrane"/>
    <property type="evidence" value="ECO:0007669"/>
    <property type="project" value="UniProtKB-SubCell"/>
</dbReference>
<feature type="domain" description="Heme-copper oxidase subunit III family profile" evidence="8">
    <location>
        <begin position="30"/>
        <end position="205"/>
    </location>
</feature>
<comment type="caution">
    <text evidence="9">The sequence shown here is derived from an EMBL/GenBank/DDBJ whole genome shotgun (WGS) entry which is preliminary data.</text>
</comment>
<dbReference type="Gene3D" id="1.20.120.80">
    <property type="entry name" value="Cytochrome c oxidase, subunit III, four-helix bundle"/>
    <property type="match status" value="1"/>
</dbReference>
<evidence type="ECO:0000256" key="4">
    <source>
        <dbReference type="ARBA" id="ARBA00022989"/>
    </source>
</evidence>
<feature type="transmembrane region" description="Helical" evidence="7">
    <location>
        <begin position="31"/>
        <end position="52"/>
    </location>
</feature>
<evidence type="ECO:0000256" key="3">
    <source>
        <dbReference type="ARBA" id="ARBA00022692"/>
    </source>
</evidence>
<name>A0A4Y4CS08_ZOORA</name>
<accession>A0A4Y4CS08</accession>
<evidence type="ECO:0000313" key="10">
    <source>
        <dbReference type="Proteomes" id="UP000318422"/>
    </source>
</evidence>
<dbReference type="InterPro" id="IPR024791">
    <property type="entry name" value="Cyt_c/ubiquinol_Oxase_su3"/>
</dbReference>
<dbReference type="InterPro" id="IPR000298">
    <property type="entry name" value="Cyt_c_oxidase-like_su3"/>
</dbReference>
<protein>
    <submittedName>
        <fullName evidence="9">Cytochrome C oxidase subunit</fullName>
    </submittedName>
</protein>
<feature type="transmembrane region" description="Helical" evidence="7">
    <location>
        <begin position="67"/>
        <end position="91"/>
    </location>
</feature>
<evidence type="ECO:0000256" key="1">
    <source>
        <dbReference type="ARBA" id="ARBA00004141"/>
    </source>
</evidence>
<reference evidence="9 10" key="1">
    <citation type="submission" date="2019-06" db="EMBL/GenBank/DDBJ databases">
        <title>Whole genome shotgun sequence of Zoogloea ramigera NBRC 15342.</title>
        <authorList>
            <person name="Hosoyama A."/>
            <person name="Uohara A."/>
            <person name="Ohji S."/>
            <person name="Ichikawa N."/>
        </authorList>
    </citation>
    <scope>NUCLEOTIDE SEQUENCE [LARGE SCALE GENOMIC DNA]</scope>
    <source>
        <strain evidence="9 10">NBRC 15342</strain>
    </source>
</reference>
<keyword evidence="5 7" id="KW-0472">Membrane</keyword>
<dbReference type="RefSeq" id="WP_246093493.1">
    <property type="nucleotide sequence ID" value="NZ_BJNV01000025.1"/>
</dbReference>
<comment type="subcellular location">
    <subcellularLocation>
        <location evidence="6">Cell membrane</location>
        <topology evidence="6">Multi-pass membrane protein</topology>
    </subcellularLocation>
    <subcellularLocation>
        <location evidence="1">Membrane</location>
        <topology evidence="1">Multi-pass membrane protein</topology>
    </subcellularLocation>
</comment>
<dbReference type="PANTHER" id="PTHR11403:SF6">
    <property type="entry name" value="NITRIC OXIDE REDUCTASE SUBUNIT E"/>
    <property type="match status" value="1"/>
</dbReference>
<evidence type="ECO:0000259" key="8">
    <source>
        <dbReference type="PROSITE" id="PS50253"/>
    </source>
</evidence>
<dbReference type="GO" id="GO:0004129">
    <property type="term" value="F:cytochrome-c oxidase activity"/>
    <property type="evidence" value="ECO:0007669"/>
    <property type="project" value="InterPro"/>
</dbReference>
<dbReference type="EMBL" id="BJNV01000025">
    <property type="protein sequence ID" value="GEC95698.1"/>
    <property type="molecule type" value="Genomic_DNA"/>
</dbReference>
<keyword evidence="10" id="KW-1185">Reference proteome</keyword>
<proteinExistence type="inferred from homology"/>
<evidence type="ECO:0000256" key="6">
    <source>
        <dbReference type="RuleBase" id="RU003376"/>
    </source>
</evidence>
<feature type="transmembrane region" description="Helical" evidence="7">
    <location>
        <begin position="185"/>
        <end position="204"/>
    </location>
</feature>
<dbReference type="Proteomes" id="UP000318422">
    <property type="component" value="Unassembled WGS sequence"/>
</dbReference>